<keyword evidence="1" id="KW-0812">Transmembrane</keyword>
<dbReference type="PANTHER" id="PTHR31170:SF20">
    <property type="entry name" value="DUF247 DOMAIN PROTEIN"/>
    <property type="match status" value="1"/>
</dbReference>
<feature type="transmembrane region" description="Helical" evidence="1">
    <location>
        <begin position="21"/>
        <end position="49"/>
    </location>
</feature>
<accession>A0A6J1HBL2</accession>
<dbReference type="Pfam" id="PF03140">
    <property type="entry name" value="DUF247"/>
    <property type="match status" value="1"/>
</dbReference>
<sequence>MKSEGKFLSCLYMRVLELSIYLILHVIIYVRLPLVVVYLVIPTLAFLFLPLPRPSLLTPHLSSTLPSICIQVDQVQEEISEIEVHQVNDMSYNMEEISEAERICGNVVISIKKMMKELPPHNFECSIHRVPKLLREMNKTMYTPQVISIGPFHHRSQKNLIAEEQYKLRSCITFLYHLESEMKSLEFLVKATQIWVEEARNYYAEQIELSDEDFIKMMLVDGCFLVELLIQNYKQHYPDSFAQIHSSLDLSLCKRIHQIYIDLIKLENQLPFFVLERLFHFIPQNNGDPISFIQLAVTFLQRGLVRTYYPFGSLYSTPKHLLDCLSFYFVDYVSLFFAEPLMASEEISDDMVFITPPSISELCDAGVTMKKLENSNSLMNLGFRKGIFTIPPLIIDDFFEAIVRNLMAFEHFSSENESKCIPYITFLDYLISTEKDVNILVKAGIIVNNIGGSDKEVSKLFNNLCKFVEQPSDGRFNDISNALSEHCNKSWNKRKATLKHDYFCTPWASISVFGAILLLFLTLLQTIFSCISTLQK</sequence>
<dbReference type="RefSeq" id="XP_022961891.1">
    <property type="nucleotide sequence ID" value="XM_023106123.1"/>
</dbReference>
<feature type="transmembrane region" description="Helical" evidence="1">
    <location>
        <begin position="507"/>
        <end position="531"/>
    </location>
</feature>
<gene>
    <name evidence="3" type="primary">LOC111462528</name>
</gene>
<dbReference type="AlphaFoldDB" id="A0A6J1HBL2"/>
<keyword evidence="1" id="KW-1133">Transmembrane helix</keyword>
<proteinExistence type="predicted"/>
<evidence type="ECO:0000256" key="1">
    <source>
        <dbReference type="SAM" id="Phobius"/>
    </source>
</evidence>
<dbReference type="PANTHER" id="PTHR31170">
    <property type="entry name" value="BNAC04G53230D PROTEIN"/>
    <property type="match status" value="1"/>
</dbReference>
<keyword evidence="1" id="KW-0472">Membrane</keyword>
<organism evidence="2 3">
    <name type="scientific">Cucurbita moschata</name>
    <name type="common">Winter crookneck squash</name>
    <name type="synonym">Cucurbita pepo var. moschata</name>
    <dbReference type="NCBI Taxonomy" id="3662"/>
    <lineage>
        <taxon>Eukaryota</taxon>
        <taxon>Viridiplantae</taxon>
        <taxon>Streptophyta</taxon>
        <taxon>Embryophyta</taxon>
        <taxon>Tracheophyta</taxon>
        <taxon>Spermatophyta</taxon>
        <taxon>Magnoliopsida</taxon>
        <taxon>eudicotyledons</taxon>
        <taxon>Gunneridae</taxon>
        <taxon>Pentapetalae</taxon>
        <taxon>rosids</taxon>
        <taxon>fabids</taxon>
        <taxon>Cucurbitales</taxon>
        <taxon>Cucurbitaceae</taxon>
        <taxon>Cucurbiteae</taxon>
        <taxon>Cucurbita</taxon>
    </lineage>
</organism>
<reference evidence="3" key="1">
    <citation type="submission" date="2025-08" db="UniProtKB">
        <authorList>
            <consortium name="RefSeq"/>
        </authorList>
    </citation>
    <scope>IDENTIFICATION</scope>
    <source>
        <tissue evidence="3">Young leaves</tissue>
    </source>
</reference>
<dbReference type="GeneID" id="111462528"/>
<dbReference type="KEGG" id="cmos:111462528"/>
<keyword evidence="2" id="KW-1185">Reference proteome</keyword>
<evidence type="ECO:0000313" key="3">
    <source>
        <dbReference type="RefSeq" id="XP_022961891.1"/>
    </source>
</evidence>
<protein>
    <submittedName>
        <fullName evidence="3">UPF0481 protein At3g47200-like isoform X1</fullName>
    </submittedName>
</protein>
<dbReference type="InterPro" id="IPR004158">
    <property type="entry name" value="DUF247_pln"/>
</dbReference>
<evidence type="ECO:0000313" key="2">
    <source>
        <dbReference type="Proteomes" id="UP000504609"/>
    </source>
</evidence>
<dbReference type="Proteomes" id="UP000504609">
    <property type="component" value="Unplaced"/>
</dbReference>
<name>A0A6J1HBL2_CUCMO</name>